<dbReference type="PANTHER" id="PTHR34512:SF30">
    <property type="entry name" value="OUTER MEMBRANE PROTEIN ASSEMBLY FACTOR BAMB"/>
    <property type="match status" value="1"/>
</dbReference>
<dbReference type="NCBIfam" id="TIGR03300">
    <property type="entry name" value="assembly_YfgL"/>
    <property type="match status" value="1"/>
</dbReference>
<evidence type="ECO:0000256" key="1">
    <source>
        <dbReference type="ARBA" id="ARBA00022729"/>
    </source>
</evidence>
<dbReference type="HAMAP" id="MF_00923">
    <property type="entry name" value="OM_assembly_BamB"/>
    <property type="match status" value="1"/>
</dbReference>
<organism evidence="6 7">
    <name type="scientific">Pseudomonas parafulva</name>
    <dbReference type="NCBI Taxonomy" id="157782"/>
    <lineage>
        <taxon>Bacteria</taxon>
        <taxon>Pseudomonadati</taxon>
        <taxon>Pseudomonadota</taxon>
        <taxon>Gammaproteobacteria</taxon>
        <taxon>Pseudomonadales</taxon>
        <taxon>Pseudomonadaceae</taxon>
        <taxon>Pseudomonas</taxon>
    </lineage>
</organism>
<dbReference type="GO" id="GO:0051205">
    <property type="term" value="P:protein insertion into membrane"/>
    <property type="evidence" value="ECO:0007669"/>
    <property type="project" value="UniProtKB-UniRule"/>
</dbReference>
<dbReference type="PROSITE" id="PS51257">
    <property type="entry name" value="PROKAR_LIPOPROTEIN"/>
    <property type="match status" value="1"/>
</dbReference>
<dbReference type="PANTHER" id="PTHR34512">
    <property type="entry name" value="CELL SURFACE PROTEIN"/>
    <property type="match status" value="1"/>
</dbReference>
<evidence type="ECO:0000256" key="4">
    <source>
        <dbReference type="HAMAP-Rule" id="MF_00923"/>
    </source>
</evidence>
<evidence type="ECO:0000256" key="3">
    <source>
        <dbReference type="ARBA" id="ARBA00023237"/>
    </source>
</evidence>
<comment type="subunit">
    <text evidence="4">Part of the Bam complex.</text>
</comment>
<protein>
    <recommendedName>
        <fullName evidence="4">Outer membrane protein assembly factor BamB</fullName>
    </recommendedName>
</protein>
<dbReference type="Proteomes" id="UP000258127">
    <property type="component" value="Chromosome"/>
</dbReference>
<keyword evidence="2 4" id="KW-0472">Membrane</keyword>
<comment type="subcellular location">
    <subcellularLocation>
        <location evidence="4">Cell outer membrane</location>
        <topology evidence="4">Lipid-anchor</topology>
    </subcellularLocation>
</comment>
<dbReference type="SUPFAM" id="SSF50998">
    <property type="entry name" value="Quinoprotein alcohol dehydrogenase-like"/>
    <property type="match status" value="1"/>
</dbReference>
<accession>A0AAI8K8C8</accession>
<gene>
    <name evidence="4 6" type="primary">bamB</name>
    <name evidence="6" type="ORF">DZC75_03815</name>
</gene>
<keyword evidence="3 4" id="KW-0998">Cell outer membrane</keyword>
<evidence type="ECO:0000259" key="5">
    <source>
        <dbReference type="Pfam" id="PF13360"/>
    </source>
</evidence>
<comment type="function">
    <text evidence="4">Part of the outer membrane protein assembly complex, which is involved in assembly and insertion of beta-barrel proteins into the outer membrane.</text>
</comment>
<comment type="similarity">
    <text evidence="4">Belongs to the BamB family.</text>
</comment>
<proteinExistence type="inferred from homology"/>
<evidence type="ECO:0000313" key="6">
    <source>
        <dbReference type="EMBL" id="AXO87175.1"/>
    </source>
</evidence>
<dbReference type="InterPro" id="IPR002372">
    <property type="entry name" value="PQQ_rpt_dom"/>
</dbReference>
<dbReference type="Gene3D" id="2.130.10.10">
    <property type="entry name" value="YVTN repeat-like/Quinoprotein amine dehydrogenase"/>
    <property type="match status" value="1"/>
</dbReference>
<dbReference type="AlphaFoldDB" id="A0AAI8K8C8"/>
<dbReference type="InterPro" id="IPR018391">
    <property type="entry name" value="PQQ_b-propeller_rpt"/>
</dbReference>
<dbReference type="EMBL" id="CP031641">
    <property type="protein sequence ID" value="AXO87175.1"/>
    <property type="molecule type" value="Genomic_DNA"/>
</dbReference>
<keyword evidence="7" id="KW-1185">Reference proteome</keyword>
<keyword evidence="4" id="KW-0449">Lipoprotein</keyword>
<evidence type="ECO:0000256" key="2">
    <source>
        <dbReference type="ARBA" id="ARBA00023136"/>
    </source>
</evidence>
<dbReference type="InterPro" id="IPR015943">
    <property type="entry name" value="WD40/YVTN_repeat-like_dom_sf"/>
</dbReference>
<name>A0AAI8K8C8_9PSED</name>
<dbReference type="GO" id="GO:0043165">
    <property type="term" value="P:Gram-negative-bacterium-type cell outer membrane assembly"/>
    <property type="evidence" value="ECO:0007669"/>
    <property type="project" value="UniProtKB-UniRule"/>
</dbReference>
<dbReference type="GO" id="GO:0009279">
    <property type="term" value="C:cell outer membrane"/>
    <property type="evidence" value="ECO:0007669"/>
    <property type="project" value="UniProtKB-SubCell"/>
</dbReference>
<keyword evidence="4" id="KW-0564">Palmitate</keyword>
<keyword evidence="1 4" id="KW-0732">Signal</keyword>
<sequence>MTWPKGTREVTGWKQAAVLALAVLAAGCSSNSKKELPPAELTKFTEEVVLTKQWSRSIGDGQGEKYNLLVPAIENDRIYAADVNGKVYALNRLNGDVIWDKDLEVPVSGAVGVGYGLVMMGTLKGEVIALDASTGEERWRSRVTSEVLAPPATNGDVVVVQTQDDRLVGLDFNTGDRRWIYESSPAVLTLRGTGAPIVTNRMAVAGLSTGKVVAVDTQNGVPVWEARVAIPQGRSELERVVDIDGGLQLSGGVLYVSSYQGRVAGLDLESGRVLWQRDASSYVGVAQGLGNVYVSEASGTVESIDERSSSALWSNDSLARRQLSAPEVFSSYVAVGDFEGYLHLLSQVDGRFVGRERIDSDGLRARPLVVGNTIYVYGNSGKLEALTIR</sequence>
<dbReference type="InterPro" id="IPR011047">
    <property type="entry name" value="Quinoprotein_ADH-like_sf"/>
</dbReference>
<dbReference type="InterPro" id="IPR017687">
    <property type="entry name" value="BamB"/>
</dbReference>
<dbReference type="Pfam" id="PF13360">
    <property type="entry name" value="PQQ_2"/>
    <property type="match status" value="1"/>
</dbReference>
<feature type="domain" description="Pyrrolo-quinoline quinone repeat" evidence="5">
    <location>
        <begin position="84"/>
        <end position="315"/>
    </location>
</feature>
<dbReference type="SMART" id="SM00564">
    <property type="entry name" value="PQQ"/>
    <property type="match status" value="6"/>
</dbReference>
<reference evidence="6 7" key="1">
    <citation type="submission" date="2018-08" db="EMBL/GenBank/DDBJ databases">
        <authorList>
            <person name="Lee Y."/>
            <person name="Kakembo D."/>
        </authorList>
    </citation>
    <scope>NUCLEOTIDE SEQUENCE [LARGE SCALE GENOMIC DNA]</scope>
    <source>
        <strain evidence="6 7">JBCS1880</strain>
    </source>
</reference>
<evidence type="ECO:0000313" key="7">
    <source>
        <dbReference type="Proteomes" id="UP000258127"/>
    </source>
</evidence>